<evidence type="ECO:0000313" key="1">
    <source>
        <dbReference type="EMBL" id="GAC01334.1"/>
    </source>
</evidence>
<protein>
    <submittedName>
        <fullName evidence="1">Uncharacterized protein</fullName>
    </submittedName>
</protein>
<comment type="caution">
    <text evidence="1">The sequence shown here is derived from an EMBL/GenBank/DDBJ whole genome shotgun (WGS) entry which is preliminary data.</text>
</comment>
<dbReference type="RefSeq" id="WP_006867501.1">
    <property type="nucleotide sequence ID" value="NZ_BAHE01000024.1"/>
</dbReference>
<evidence type="ECO:0000313" key="2">
    <source>
        <dbReference type="Proteomes" id="UP000035058"/>
    </source>
</evidence>
<organism evidence="1 2">
    <name type="scientific">Gordonia namibiensis NBRC 108229</name>
    <dbReference type="NCBI Taxonomy" id="1208314"/>
    <lineage>
        <taxon>Bacteria</taxon>
        <taxon>Bacillati</taxon>
        <taxon>Actinomycetota</taxon>
        <taxon>Actinomycetes</taxon>
        <taxon>Mycobacteriales</taxon>
        <taxon>Gordoniaceae</taxon>
        <taxon>Gordonia</taxon>
    </lineage>
</organism>
<accession>K6VYM2</accession>
<gene>
    <name evidence="1" type="ORF">GONAM_24_00900</name>
</gene>
<reference evidence="1 2" key="1">
    <citation type="submission" date="2012-08" db="EMBL/GenBank/DDBJ databases">
        <title>Whole genome shotgun sequence of Gordonia namibiensis NBRC 108229.</title>
        <authorList>
            <person name="Isaki-Nakamura S."/>
            <person name="Hosoyama A."/>
            <person name="Tsuchikane K."/>
            <person name="Katsumata H."/>
            <person name="Baba S."/>
            <person name="Yamazaki S."/>
            <person name="Fujita N."/>
        </authorList>
    </citation>
    <scope>NUCLEOTIDE SEQUENCE [LARGE SCALE GENOMIC DNA]</scope>
    <source>
        <strain evidence="1 2">NBRC 108229</strain>
    </source>
</reference>
<dbReference type="Proteomes" id="UP000035058">
    <property type="component" value="Unassembled WGS sequence"/>
</dbReference>
<name>K6VYM2_9ACTN</name>
<proteinExistence type="predicted"/>
<dbReference type="AlphaFoldDB" id="K6VYM2"/>
<sequence length="252" mass="28394">MGRRSHSTESAWGPEHAERIRQDLHESWRWLRRTCETLLEELESLNGPVCGEHHARRARLAKAKPRLETTRDAGEYAVRTLPNLPLTWIERSAVPVLTGAGESYDAGDLWDILECVERNEAGLVLFETSAGRHRLDDTITGRVLDVSIDGLYWHHVDVIFQELPDKKLDGMVIHILTRDRGLRRDHASTRRRPSVVEAEVDVMLLAPIGIAPKVDSVPVRLVAALHDEVGIDESVPLHLEVLDEQTRAVFAA</sequence>
<dbReference type="EMBL" id="BAHE01000024">
    <property type="protein sequence ID" value="GAC01334.1"/>
    <property type="molecule type" value="Genomic_DNA"/>
</dbReference>
<keyword evidence="2" id="KW-1185">Reference proteome</keyword>